<proteinExistence type="predicted"/>
<gene>
    <name evidence="2" type="ORF">HHI36_018676</name>
</gene>
<evidence type="ECO:0000256" key="1">
    <source>
        <dbReference type="SAM" id="MobiDB-lite"/>
    </source>
</evidence>
<name>A0ABD2P0N4_9CUCU</name>
<feature type="region of interest" description="Disordered" evidence="1">
    <location>
        <begin position="71"/>
        <end position="130"/>
    </location>
</feature>
<sequence>MPVNLKINSDLEINVNTKLALIDQNEITAITIIVANSSNELRALLMLKNPRNIDEATSLVINHSLIEQQINSRHTPKNVTSRPMDNKNRPNDFAPQVKPSQFNNLPQYSKNQSINPKIRSSNWLRYKRNR</sequence>
<organism evidence="2 3">
    <name type="scientific">Cryptolaemus montrouzieri</name>
    <dbReference type="NCBI Taxonomy" id="559131"/>
    <lineage>
        <taxon>Eukaryota</taxon>
        <taxon>Metazoa</taxon>
        <taxon>Ecdysozoa</taxon>
        <taxon>Arthropoda</taxon>
        <taxon>Hexapoda</taxon>
        <taxon>Insecta</taxon>
        <taxon>Pterygota</taxon>
        <taxon>Neoptera</taxon>
        <taxon>Endopterygota</taxon>
        <taxon>Coleoptera</taxon>
        <taxon>Polyphaga</taxon>
        <taxon>Cucujiformia</taxon>
        <taxon>Coccinelloidea</taxon>
        <taxon>Coccinellidae</taxon>
        <taxon>Scymninae</taxon>
        <taxon>Scymnini</taxon>
        <taxon>Cryptolaemus</taxon>
    </lineage>
</organism>
<dbReference type="EMBL" id="JABFTP020000165">
    <property type="protein sequence ID" value="KAL3284518.1"/>
    <property type="molecule type" value="Genomic_DNA"/>
</dbReference>
<comment type="caution">
    <text evidence="2">The sequence shown here is derived from an EMBL/GenBank/DDBJ whole genome shotgun (WGS) entry which is preliminary data.</text>
</comment>
<evidence type="ECO:0000313" key="2">
    <source>
        <dbReference type="EMBL" id="KAL3284518.1"/>
    </source>
</evidence>
<keyword evidence="3" id="KW-1185">Reference proteome</keyword>
<feature type="compositionally biased region" description="Polar residues" evidence="1">
    <location>
        <begin position="98"/>
        <end position="123"/>
    </location>
</feature>
<dbReference type="Proteomes" id="UP001516400">
    <property type="component" value="Unassembled WGS sequence"/>
</dbReference>
<dbReference type="AlphaFoldDB" id="A0ABD2P0N4"/>
<evidence type="ECO:0000313" key="3">
    <source>
        <dbReference type="Proteomes" id="UP001516400"/>
    </source>
</evidence>
<feature type="compositionally biased region" description="Polar residues" evidence="1">
    <location>
        <begin position="71"/>
        <end position="83"/>
    </location>
</feature>
<accession>A0ABD2P0N4</accession>
<protein>
    <submittedName>
        <fullName evidence="2">Uncharacterized protein</fullName>
    </submittedName>
</protein>
<reference evidence="2 3" key="1">
    <citation type="journal article" date="2021" name="BMC Biol.">
        <title>Horizontally acquired antibacterial genes associated with adaptive radiation of ladybird beetles.</title>
        <authorList>
            <person name="Li H.S."/>
            <person name="Tang X.F."/>
            <person name="Huang Y.H."/>
            <person name="Xu Z.Y."/>
            <person name="Chen M.L."/>
            <person name="Du X.Y."/>
            <person name="Qiu B.Y."/>
            <person name="Chen P.T."/>
            <person name="Zhang W."/>
            <person name="Slipinski A."/>
            <person name="Escalona H.E."/>
            <person name="Waterhouse R.M."/>
            <person name="Zwick A."/>
            <person name="Pang H."/>
        </authorList>
    </citation>
    <scope>NUCLEOTIDE SEQUENCE [LARGE SCALE GENOMIC DNA]</scope>
    <source>
        <strain evidence="2">SYSU2018</strain>
    </source>
</reference>